<evidence type="ECO:0000256" key="1">
    <source>
        <dbReference type="SAM" id="MobiDB-lite"/>
    </source>
</evidence>
<sequence>MTERAHLILCDPGSPSGLAATGANVGRAGNGERPALQPGGHGGDPGGHGGDPGGHGGDPGGHGGDAGRSAGKTNVSGNVSRIGAAPIGLERVTRTAGPSRVASGGGTARVDRAVVVNRASGVNRAGVHPAASGEVAA</sequence>
<protein>
    <recommendedName>
        <fullName evidence="4">PE-PGRS family protein</fullName>
    </recommendedName>
</protein>
<name>A0ABP8D3S1_9ACTN</name>
<reference evidence="3" key="1">
    <citation type="journal article" date="2019" name="Int. J. Syst. Evol. Microbiol.">
        <title>The Global Catalogue of Microorganisms (GCM) 10K type strain sequencing project: providing services to taxonomists for standard genome sequencing and annotation.</title>
        <authorList>
            <consortium name="The Broad Institute Genomics Platform"/>
            <consortium name="The Broad Institute Genome Sequencing Center for Infectious Disease"/>
            <person name="Wu L."/>
            <person name="Ma J."/>
        </authorList>
    </citation>
    <scope>NUCLEOTIDE SEQUENCE [LARGE SCALE GENOMIC DNA]</scope>
    <source>
        <strain evidence="3">JCM 17441</strain>
    </source>
</reference>
<organism evidence="2 3">
    <name type="scientific">Dactylosporangium darangshiense</name>
    <dbReference type="NCBI Taxonomy" id="579108"/>
    <lineage>
        <taxon>Bacteria</taxon>
        <taxon>Bacillati</taxon>
        <taxon>Actinomycetota</taxon>
        <taxon>Actinomycetes</taxon>
        <taxon>Micromonosporales</taxon>
        <taxon>Micromonosporaceae</taxon>
        <taxon>Dactylosporangium</taxon>
    </lineage>
</organism>
<evidence type="ECO:0000313" key="2">
    <source>
        <dbReference type="EMBL" id="GAA4246727.1"/>
    </source>
</evidence>
<evidence type="ECO:0008006" key="4">
    <source>
        <dbReference type="Google" id="ProtNLM"/>
    </source>
</evidence>
<proteinExistence type="predicted"/>
<gene>
    <name evidence="2" type="ORF">GCM10022255_019620</name>
</gene>
<keyword evidence="3" id="KW-1185">Reference proteome</keyword>
<evidence type="ECO:0000313" key="3">
    <source>
        <dbReference type="Proteomes" id="UP001500620"/>
    </source>
</evidence>
<dbReference type="EMBL" id="BAABAT010000003">
    <property type="protein sequence ID" value="GAA4246727.1"/>
    <property type="molecule type" value="Genomic_DNA"/>
</dbReference>
<feature type="compositionally biased region" description="Gly residues" evidence="1">
    <location>
        <begin position="39"/>
        <end position="66"/>
    </location>
</feature>
<feature type="region of interest" description="Disordered" evidence="1">
    <location>
        <begin position="1"/>
        <end position="111"/>
    </location>
</feature>
<comment type="caution">
    <text evidence="2">The sequence shown here is derived from an EMBL/GenBank/DDBJ whole genome shotgun (WGS) entry which is preliminary data.</text>
</comment>
<accession>A0ABP8D3S1</accession>
<dbReference type="Proteomes" id="UP001500620">
    <property type="component" value="Unassembled WGS sequence"/>
</dbReference>